<proteinExistence type="inferred from homology"/>
<evidence type="ECO:0000256" key="4">
    <source>
        <dbReference type="ARBA" id="ARBA00022741"/>
    </source>
</evidence>
<dbReference type="OrthoDB" id="365981at2759"/>
<dbReference type="GO" id="GO:0005664">
    <property type="term" value="C:nuclear origin of replication recognition complex"/>
    <property type="evidence" value="ECO:0007669"/>
    <property type="project" value="TreeGrafter"/>
</dbReference>
<evidence type="ECO:0000313" key="11">
    <source>
        <dbReference type="Proteomes" id="UP000279833"/>
    </source>
</evidence>
<comment type="similarity">
    <text evidence="2">Belongs to the ORC5 family.</text>
</comment>
<dbReference type="InterPro" id="IPR020796">
    <property type="entry name" value="ORC5"/>
</dbReference>
<evidence type="ECO:0000259" key="7">
    <source>
        <dbReference type="Pfam" id="PF13191"/>
    </source>
</evidence>
<dbReference type="Proteomes" id="UP000279833">
    <property type="component" value="Unassembled WGS sequence"/>
</dbReference>
<name>A0A183K1A3_9TREM</name>
<reference evidence="10 11" key="2">
    <citation type="submission" date="2018-11" db="EMBL/GenBank/DDBJ databases">
        <authorList>
            <consortium name="Pathogen Informatics"/>
        </authorList>
    </citation>
    <scope>NUCLEOTIDE SEQUENCE [LARGE SCALE GENOMIC DNA]</scope>
    <source>
        <strain evidence="10">Dakar</strain>
        <strain evidence="11">Dakar, Senegal</strain>
    </source>
</reference>
<dbReference type="STRING" id="6186.A0A183K1A3"/>
<evidence type="ECO:0000256" key="3">
    <source>
        <dbReference type="ARBA" id="ARBA00022705"/>
    </source>
</evidence>
<dbReference type="InterPro" id="IPR047088">
    <property type="entry name" value="ORC5_C"/>
</dbReference>
<dbReference type="InterPro" id="IPR027417">
    <property type="entry name" value="P-loop_NTPase"/>
</dbReference>
<keyword evidence="6" id="KW-0539">Nucleus</keyword>
<evidence type="ECO:0000256" key="5">
    <source>
        <dbReference type="ARBA" id="ARBA00022840"/>
    </source>
</evidence>
<gene>
    <name evidence="10" type="ORF">SCUD_LOCUS8766</name>
</gene>
<dbReference type="AlphaFoldDB" id="A0A183K1A3"/>
<evidence type="ECO:0000313" key="12">
    <source>
        <dbReference type="WBParaSite" id="SCUD_0000876601-mRNA-1"/>
    </source>
</evidence>
<dbReference type="Gene3D" id="3.40.50.300">
    <property type="entry name" value="P-loop containing nucleotide triphosphate hydrolases"/>
    <property type="match status" value="1"/>
</dbReference>
<sequence>MTFHTGRLLVGREKEQQFLFSLMCKKNPLSTCFVITGPPGCGKSVLVSSTFELLEESCGMLWVLISCLESFVGTQGTCGATSSRYFLELILQSIKCRYLPEADLCISCEDTSSFIDNLCQILLAIGARNTHDQTCVGLIFEQAERLCDGESLVLPLIIGLGASVNEKLNQLGSLHTPLLFTVLVTRLPWEKFNFGTFSFEPYVISVESYSRDQLARLLTSLLPSNASESRFNRFVDLLLTVCFPVCRNAGELIHLMNINWNAFDEPVNKGLVAADDEWGQWKLAQPYLKKSLSTLYLRHYGDSNLDSLSTKNAGRQNFLELPYLTRFLLIAAFLASHNPRSSDKKLLTKNSGRLSIRKKKQEKEVCKTQAEFTGPRIFTLDRLLAIFYVLVQNEFAKVPCTSILMSQIACLTACGLLSPSSQALSVGNSSTTGLSTTNSSVNAISDLDPLANPKYRCLISLEIAKSIAQSVDFDLLSHLTENYNS</sequence>
<dbReference type="WBParaSite" id="SCUD_0000876601-mRNA-1">
    <property type="protein sequence ID" value="SCUD_0000876601-mRNA-1"/>
    <property type="gene ID" value="SCUD_0000876601"/>
</dbReference>
<comment type="subcellular location">
    <subcellularLocation>
        <location evidence="1">Nucleus</location>
    </subcellularLocation>
</comment>
<accession>A0A183K1A3</accession>
<keyword evidence="3" id="KW-0235">DNA replication</keyword>
<feature type="domain" description="Origin recognition complex subunit 5 C-terminal" evidence="8">
    <location>
        <begin position="321"/>
        <end position="479"/>
    </location>
</feature>
<evidence type="ECO:0000259" key="9">
    <source>
        <dbReference type="Pfam" id="PF21639"/>
    </source>
</evidence>
<dbReference type="Pfam" id="PF13191">
    <property type="entry name" value="AAA_16"/>
    <property type="match status" value="1"/>
</dbReference>
<keyword evidence="5" id="KW-0067">ATP-binding</keyword>
<dbReference type="PANTHER" id="PTHR12705:SF0">
    <property type="entry name" value="ORIGIN RECOGNITION COMPLEX SUBUNIT 5"/>
    <property type="match status" value="1"/>
</dbReference>
<reference evidence="12" key="1">
    <citation type="submission" date="2016-06" db="UniProtKB">
        <authorList>
            <consortium name="WormBaseParasite"/>
        </authorList>
    </citation>
    <scope>IDENTIFICATION</scope>
</reference>
<dbReference type="SUPFAM" id="SSF52540">
    <property type="entry name" value="P-loop containing nucleoside triphosphate hydrolases"/>
    <property type="match status" value="1"/>
</dbReference>
<dbReference type="InterPro" id="IPR048866">
    <property type="entry name" value="ORC5_lid"/>
</dbReference>
<dbReference type="GO" id="GO:0003688">
    <property type="term" value="F:DNA replication origin binding"/>
    <property type="evidence" value="ECO:0007669"/>
    <property type="project" value="TreeGrafter"/>
</dbReference>
<feature type="domain" description="ORC5 lid" evidence="9">
    <location>
        <begin position="231"/>
        <end position="279"/>
    </location>
</feature>
<evidence type="ECO:0000256" key="1">
    <source>
        <dbReference type="ARBA" id="ARBA00004123"/>
    </source>
</evidence>
<evidence type="ECO:0000259" key="8">
    <source>
        <dbReference type="Pfam" id="PF14630"/>
    </source>
</evidence>
<feature type="domain" description="Orc1-like AAA ATPase" evidence="7">
    <location>
        <begin position="9"/>
        <end position="146"/>
    </location>
</feature>
<protein>
    <submittedName>
        <fullName evidence="12">AAA_16 domain-containing protein</fullName>
    </submittedName>
</protein>
<evidence type="ECO:0000256" key="2">
    <source>
        <dbReference type="ARBA" id="ARBA00006269"/>
    </source>
</evidence>
<organism evidence="12">
    <name type="scientific">Schistosoma curassoni</name>
    <dbReference type="NCBI Taxonomy" id="6186"/>
    <lineage>
        <taxon>Eukaryota</taxon>
        <taxon>Metazoa</taxon>
        <taxon>Spiralia</taxon>
        <taxon>Lophotrochozoa</taxon>
        <taxon>Platyhelminthes</taxon>
        <taxon>Trematoda</taxon>
        <taxon>Digenea</taxon>
        <taxon>Strigeidida</taxon>
        <taxon>Schistosomatoidea</taxon>
        <taxon>Schistosomatidae</taxon>
        <taxon>Schistosoma</taxon>
    </lineage>
</organism>
<dbReference type="GO" id="GO:0006270">
    <property type="term" value="P:DNA replication initiation"/>
    <property type="evidence" value="ECO:0007669"/>
    <property type="project" value="TreeGrafter"/>
</dbReference>
<keyword evidence="4" id="KW-0547">Nucleotide-binding</keyword>
<dbReference type="Pfam" id="PF21639">
    <property type="entry name" value="ORC5_lid"/>
    <property type="match status" value="1"/>
</dbReference>
<evidence type="ECO:0000256" key="6">
    <source>
        <dbReference type="ARBA" id="ARBA00023242"/>
    </source>
</evidence>
<dbReference type="PANTHER" id="PTHR12705">
    <property type="entry name" value="ORIGIN RECOGNITION COMPLEX SUBUNIT 5"/>
    <property type="match status" value="1"/>
</dbReference>
<dbReference type="Pfam" id="PF14630">
    <property type="entry name" value="ORC5_C"/>
    <property type="match status" value="1"/>
</dbReference>
<evidence type="ECO:0000313" key="10">
    <source>
        <dbReference type="EMBL" id="VDP32382.1"/>
    </source>
</evidence>
<dbReference type="InterPro" id="IPR041664">
    <property type="entry name" value="AAA_16"/>
</dbReference>
<dbReference type="EMBL" id="UZAK01032897">
    <property type="protein sequence ID" value="VDP32382.1"/>
    <property type="molecule type" value="Genomic_DNA"/>
</dbReference>
<keyword evidence="11" id="KW-1185">Reference proteome</keyword>